<dbReference type="EMBL" id="BJHV01000001">
    <property type="protein sequence ID" value="GDY39141.1"/>
    <property type="molecule type" value="Genomic_DNA"/>
</dbReference>
<dbReference type="RefSeq" id="WP_137963503.1">
    <property type="nucleotide sequence ID" value="NZ_BJHV01000001.1"/>
</dbReference>
<comment type="caution">
    <text evidence="2">The sequence shown here is derived from an EMBL/GenBank/DDBJ whole genome shotgun (WGS) entry which is preliminary data.</text>
</comment>
<proteinExistence type="predicted"/>
<dbReference type="AlphaFoldDB" id="A0A4D4JQZ2"/>
<protein>
    <submittedName>
        <fullName evidence="2">ChaP protein</fullName>
    </submittedName>
</protein>
<reference evidence="2 3" key="1">
    <citation type="journal article" date="2020" name="Int. J. Syst. Evol. Microbiol.">
        <title>Reclassification of Streptomyces castelarensis and Streptomyces sporoclivatus as later heterotypic synonyms of Streptomyces antimycoticus.</title>
        <authorList>
            <person name="Komaki H."/>
            <person name="Tamura T."/>
        </authorList>
    </citation>
    <scope>NUCLEOTIDE SEQUENCE [LARGE SCALE GENOMIC DNA]</scope>
    <source>
        <strain evidence="2 3">NBRC 12839</strain>
    </source>
</reference>
<evidence type="ECO:0000313" key="2">
    <source>
        <dbReference type="EMBL" id="GDY39141.1"/>
    </source>
</evidence>
<evidence type="ECO:0000259" key="1">
    <source>
        <dbReference type="PROSITE" id="PS51819"/>
    </source>
</evidence>
<dbReference type="PROSITE" id="PS51819">
    <property type="entry name" value="VOC"/>
    <property type="match status" value="1"/>
</dbReference>
<dbReference type="InterPro" id="IPR029068">
    <property type="entry name" value="Glyas_Bleomycin-R_OHBP_Dase"/>
</dbReference>
<keyword evidence="3" id="KW-1185">Reference proteome</keyword>
<sequence>MAHALNHIIVHCRNRRESAAFLADLMHAPTPLNWGRFTQVTTANNVSIDFADDLVPHDRINESHIAFLVTDEEFDTVLACLKKNDVPFWPDPGKSREGKINHNDGGRGLYTLDPGGTVLAEFITTPYGEGPA</sequence>
<dbReference type="Proteomes" id="UP000299290">
    <property type="component" value="Unassembled WGS sequence"/>
</dbReference>
<evidence type="ECO:0000313" key="3">
    <source>
        <dbReference type="Proteomes" id="UP000299290"/>
    </source>
</evidence>
<dbReference type="SUPFAM" id="SSF54593">
    <property type="entry name" value="Glyoxalase/Bleomycin resistance protein/Dihydroxybiphenyl dioxygenase"/>
    <property type="match status" value="1"/>
</dbReference>
<name>A0A4D4JQZ2_9ACTN</name>
<dbReference type="CDD" id="cd08351">
    <property type="entry name" value="ChaP_like"/>
    <property type="match status" value="1"/>
</dbReference>
<dbReference type="Gene3D" id="3.10.180.10">
    <property type="entry name" value="2,3-Dihydroxybiphenyl 1,2-Dioxygenase, domain 1"/>
    <property type="match status" value="1"/>
</dbReference>
<organism evidence="2 3">
    <name type="scientific">Streptomyces antimycoticus</name>
    <dbReference type="NCBI Taxonomy" id="68175"/>
    <lineage>
        <taxon>Bacteria</taxon>
        <taxon>Bacillati</taxon>
        <taxon>Actinomycetota</taxon>
        <taxon>Actinomycetes</taxon>
        <taxon>Kitasatosporales</taxon>
        <taxon>Streptomycetaceae</taxon>
        <taxon>Streptomyces</taxon>
        <taxon>Streptomyces violaceusniger group</taxon>
    </lineage>
</organism>
<feature type="domain" description="VOC" evidence="1">
    <location>
        <begin position="4"/>
        <end position="124"/>
    </location>
</feature>
<accession>A0A4D4JQZ2</accession>
<gene>
    <name evidence="2" type="ORF">SANT12839_000230</name>
</gene>
<dbReference type="InterPro" id="IPR037523">
    <property type="entry name" value="VOC_core"/>
</dbReference>